<keyword evidence="2" id="KW-0285">Flavoprotein</keyword>
<evidence type="ECO:0000256" key="1">
    <source>
        <dbReference type="ARBA" id="ARBA00010790"/>
    </source>
</evidence>
<evidence type="ECO:0000259" key="3">
    <source>
        <dbReference type="PROSITE" id="PS00623"/>
    </source>
</evidence>
<dbReference type="Pfam" id="PF05199">
    <property type="entry name" value="GMC_oxred_C"/>
    <property type="match status" value="1"/>
</dbReference>
<dbReference type="OMA" id="HIGVSYL"/>
<dbReference type="InterPro" id="IPR007867">
    <property type="entry name" value="GMC_OxRtase_C"/>
</dbReference>
<keyword evidence="2" id="KW-0274">FAD</keyword>
<dbReference type="GO" id="GO:0016614">
    <property type="term" value="F:oxidoreductase activity, acting on CH-OH group of donors"/>
    <property type="evidence" value="ECO:0007669"/>
    <property type="project" value="InterPro"/>
</dbReference>
<dbReference type="eggNOG" id="KOG1238">
    <property type="taxonomic scope" value="Eukaryota"/>
</dbReference>
<accession>T1I588</accession>
<organism evidence="4 5">
    <name type="scientific">Rhodnius prolixus</name>
    <name type="common">Triatomid bug</name>
    <dbReference type="NCBI Taxonomy" id="13249"/>
    <lineage>
        <taxon>Eukaryota</taxon>
        <taxon>Metazoa</taxon>
        <taxon>Ecdysozoa</taxon>
        <taxon>Arthropoda</taxon>
        <taxon>Hexapoda</taxon>
        <taxon>Insecta</taxon>
        <taxon>Pterygota</taxon>
        <taxon>Neoptera</taxon>
        <taxon>Paraneoptera</taxon>
        <taxon>Hemiptera</taxon>
        <taxon>Heteroptera</taxon>
        <taxon>Panheteroptera</taxon>
        <taxon>Cimicomorpha</taxon>
        <taxon>Reduviidae</taxon>
        <taxon>Triatominae</taxon>
        <taxon>Rhodnius</taxon>
    </lineage>
</organism>
<dbReference type="Pfam" id="PF00732">
    <property type="entry name" value="GMC_oxred_N"/>
    <property type="match status" value="1"/>
</dbReference>
<dbReference type="EMBL" id="ACPB03026162">
    <property type="status" value="NOT_ANNOTATED_CDS"/>
    <property type="molecule type" value="Genomic_DNA"/>
</dbReference>
<dbReference type="Gene3D" id="3.50.50.60">
    <property type="entry name" value="FAD/NAD(P)-binding domain"/>
    <property type="match status" value="2"/>
</dbReference>
<dbReference type="PIRSF" id="PIRSF000137">
    <property type="entry name" value="Alcohol_oxidase"/>
    <property type="match status" value="1"/>
</dbReference>
<dbReference type="InterPro" id="IPR036188">
    <property type="entry name" value="FAD/NAD-bd_sf"/>
</dbReference>
<sequence length="493" mass="55750">PRIETYDFIVIGAGPGGAAVTNRLTEYFDTSVLLIEAGREDAMWTDIPSINPFLVLTDYNWRFYSDYSPDICRGMQRSICPWPAGKGLGGGTILNGMIYTRGNYHDFDEWAAEGNHGWSYEDVLPYFIRAEQTYIKQLNRSPYHGQTGPVAISYSPFFSTLGRAFLESGRSLGYRLVDYNDPNSNLGFSRIQLSMRRGMRVSAGTAYLRPIRHRRNFHITLRSRATKILINPETKRAYGVRYVQNGRKGRVLRNIVGLSLSYTLFGTGSATNPGPNSIAFVQTKYANQTDRPDIELLYVDAGFTTDAGVLFRRSFEVSDELYDAVYRKADAIDTFSIWPMLLYPKSRGFVRLFNKHPLAKVRIQSNFLKEKLDMDVLVEGIKMAIKVTEQPAFQRYGARLLDVPFPNCLEMEFGSDEYWKCTIRTMTTQFHHQCGTCKMGAVVDERLRVYGISGLRVVDASIMPSIIAGHTQAPSYMIGEKGAALIKEDWNLG</sequence>
<dbReference type="PANTHER" id="PTHR11552:SF208">
    <property type="entry name" value="RE36204P-RELATED"/>
    <property type="match status" value="1"/>
</dbReference>
<dbReference type="PROSITE" id="PS00623">
    <property type="entry name" value="GMC_OXRED_1"/>
    <property type="match status" value="1"/>
</dbReference>
<dbReference type="STRING" id="13249.T1I588"/>
<dbReference type="GO" id="GO:0050660">
    <property type="term" value="F:flavin adenine dinucleotide binding"/>
    <property type="evidence" value="ECO:0007669"/>
    <property type="project" value="InterPro"/>
</dbReference>
<evidence type="ECO:0000256" key="2">
    <source>
        <dbReference type="RuleBase" id="RU003968"/>
    </source>
</evidence>
<dbReference type="SUPFAM" id="SSF51905">
    <property type="entry name" value="FAD/NAD(P)-binding domain"/>
    <property type="match status" value="1"/>
</dbReference>
<dbReference type="VEuPathDB" id="VectorBase:RPRC011457"/>
<evidence type="ECO:0000313" key="5">
    <source>
        <dbReference type="Proteomes" id="UP000015103"/>
    </source>
</evidence>
<dbReference type="HOGENOM" id="CLU_002865_7_0_1"/>
<dbReference type="EnsemblMetazoa" id="RPRC011457-RA">
    <property type="protein sequence ID" value="RPRC011457-PA"/>
    <property type="gene ID" value="RPRC011457"/>
</dbReference>
<dbReference type="PANTHER" id="PTHR11552">
    <property type="entry name" value="GLUCOSE-METHANOL-CHOLINE GMC OXIDOREDUCTASE"/>
    <property type="match status" value="1"/>
</dbReference>
<proteinExistence type="inferred from homology"/>
<feature type="domain" description="Glucose-methanol-choline oxidoreductase N-terminal" evidence="3">
    <location>
        <begin position="85"/>
        <end position="108"/>
    </location>
</feature>
<dbReference type="Gene3D" id="3.30.560.10">
    <property type="entry name" value="Glucose Oxidase, domain 3"/>
    <property type="match status" value="2"/>
</dbReference>
<dbReference type="InterPro" id="IPR000172">
    <property type="entry name" value="GMC_OxRdtase_N"/>
</dbReference>
<keyword evidence="5" id="KW-1185">Reference proteome</keyword>
<dbReference type="SUPFAM" id="SSF54373">
    <property type="entry name" value="FAD-linked reductases, C-terminal domain"/>
    <property type="match status" value="1"/>
</dbReference>
<evidence type="ECO:0000313" key="4">
    <source>
        <dbReference type="EnsemblMetazoa" id="RPRC011457-PA"/>
    </source>
</evidence>
<dbReference type="AlphaFoldDB" id="T1I588"/>
<dbReference type="InterPro" id="IPR012132">
    <property type="entry name" value="GMC_OxRdtase"/>
</dbReference>
<name>T1I588_RHOPR</name>
<protein>
    <submittedName>
        <fullName evidence="4">GMC_OxRdtase_N domain-containing protein</fullName>
    </submittedName>
</protein>
<comment type="similarity">
    <text evidence="1 2">Belongs to the GMC oxidoreductase family.</text>
</comment>
<dbReference type="InParanoid" id="T1I588"/>
<reference evidence="4" key="1">
    <citation type="submission" date="2015-05" db="UniProtKB">
        <authorList>
            <consortium name="EnsemblMetazoa"/>
        </authorList>
    </citation>
    <scope>IDENTIFICATION</scope>
</reference>
<dbReference type="Proteomes" id="UP000015103">
    <property type="component" value="Unassembled WGS sequence"/>
</dbReference>